<gene>
    <name evidence="3" type="ORF">I308_103083</name>
</gene>
<dbReference type="PANTHER" id="PTHR46467">
    <property type="entry name" value="TETHER CONTAINING UBX DOMAIN FOR GLUT4"/>
    <property type="match status" value="1"/>
</dbReference>
<keyword evidence="4" id="KW-1185">Reference proteome</keyword>
<feature type="region of interest" description="Disordered" evidence="1">
    <location>
        <begin position="1"/>
        <end position="65"/>
    </location>
</feature>
<reference evidence="3 4" key="2">
    <citation type="submission" date="2024-01" db="EMBL/GenBank/DDBJ databases">
        <title>Comparative genomics of Cryptococcus and Kwoniella reveals pathogenesis evolution and contrasting modes of karyotype evolution via chromosome fusion or intercentromeric recombination.</title>
        <authorList>
            <person name="Coelho M.A."/>
            <person name="David-Palma M."/>
            <person name="Shea T."/>
            <person name="Bowers K."/>
            <person name="Mcginley-Smith S."/>
            <person name="Mohammad A.W."/>
            <person name="Gnirke A."/>
            <person name="Yurkov A.M."/>
            <person name="Nowrousian M."/>
            <person name="Sun S."/>
            <person name="Cuomo C.A."/>
            <person name="Heitman J."/>
        </authorList>
    </citation>
    <scope>NUCLEOTIDE SEQUENCE [LARGE SCALE GENOMIC DNA]</scope>
    <source>
        <strain evidence="3 4">IND107</strain>
    </source>
</reference>
<evidence type="ECO:0000313" key="3">
    <source>
        <dbReference type="EMBL" id="KAL0249781.1"/>
    </source>
</evidence>
<dbReference type="SUPFAM" id="SSF54236">
    <property type="entry name" value="Ubiquitin-like"/>
    <property type="match status" value="1"/>
</dbReference>
<feature type="domain" description="UBX" evidence="2">
    <location>
        <begin position="122"/>
        <end position="237"/>
    </location>
</feature>
<feature type="compositionally biased region" description="Low complexity" evidence="1">
    <location>
        <begin position="38"/>
        <end position="54"/>
    </location>
</feature>
<dbReference type="InterPro" id="IPR029071">
    <property type="entry name" value="Ubiquitin-like_domsf"/>
</dbReference>
<evidence type="ECO:0000256" key="1">
    <source>
        <dbReference type="SAM" id="MobiDB-lite"/>
    </source>
</evidence>
<reference evidence="4" key="1">
    <citation type="submission" date="2015-01" db="EMBL/GenBank/DDBJ databases">
        <title>The Genome Sequence of Cryptococcus gattii MMRL2647.</title>
        <authorList>
            <consortium name="The Broad Institute Genomics Platform"/>
            <person name="Cuomo C."/>
            <person name="Litvintseva A."/>
            <person name="Chen Y."/>
            <person name="Heitman J."/>
            <person name="Sun S."/>
            <person name="Springer D."/>
            <person name="Dromer F."/>
            <person name="Young S."/>
            <person name="Zeng Q."/>
            <person name="Gargeya S."/>
            <person name="Abouelleil A."/>
            <person name="Alvarado L."/>
            <person name="Chapman S.B."/>
            <person name="Gainer-Dewar J."/>
            <person name="Goldberg J."/>
            <person name="Griggs A."/>
            <person name="Gujja S."/>
            <person name="Hansen M."/>
            <person name="Howarth C."/>
            <person name="Imamovic A."/>
            <person name="Larimer J."/>
            <person name="Murphy C."/>
            <person name="Naylor J."/>
            <person name="Pearson M."/>
            <person name="Priest M."/>
            <person name="Roberts A."/>
            <person name="Saif S."/>
            <person name="Shea T."/>
            <person name="Sykes S."/>
            <person name="Wortman J."/>
            <person name="Nusbaum C."/>
            <person name="Birren B."/>
        </authorList>
    </citation>
    <scope>NUCLEOTIDE SEQUENCE [LARGE SCALE GENOMIC DNA]</scope>
    <source>
        <strain evidence="4">IND107</strain>
    </source>
</reference>
<organism evidence="3 4">
    <name type="scientific">Cryptococcus tetragattii IND107</name>
    <dbReference type="NCBI Taxonomy" id="1296105"/>
    <lineage>
        <taxon>Eukaryota</taxon>
        <taxon>Fungi</taxon>
        <taxon>Dikarya</taxon>
        <taxon>Basidiomycota</taxon>
        <taxon>Agaricomycotina</taxon>
        <taxon>Tremellomycetes</taxon>
        <taxon>Tremellales</taxon>
        <taxon>Cryptococcaceae</taxon>
        <taxon>Cryptococcus</taxon>
        <taxon>Cryptococcus gattii species complex</taxon>
    </lineage>
</organism>
<dbReference type="GeneID" id="91989939"/>
<feature type="region of interest" description="Disordered" evidence="1">
    <location>
        <begin position="248"/>
        <end position="304"/>
    </location>
</feature>
<dbReference type="RefSeq" id="XP_066613968.1">
    <property type="nucleotide sequence ID" value="XM_066757584.1"/>
</dbReference>
<name>A0ABR3BVE0_9TREE</name>
<dbReference type="PANTHER" id="PTHR46467:SF1">
    <property type="entry name" value="TETHER CONTAINING UBX DOMAIN FOR GLUT4"/>
    <property type="match status" value="1"/>
</dbReference>
<dbReference type="InterPro" id="IPR001012">
    <property type="entry name" value="UBX_dom"/>
</dbReference>
<dbReference type="Proteomes" id="UP000054399">
    <property type="component" value="Unassembled WGS sequence"/>
</dbReference>
<dbReference type="Gene3D" id="3.10.20.90">
    <property type="entry name" value="Phosphatidylinositol 3-kinase Catalytic Subunit, Chain A, domain 1"/>
    <property type="match status" value="1"/>
</dbReference>
<dbReference type="Pfam" id="PF00789">
    <property type="entry name" value="UBX"/>
    <property type="match status" value="1"/>
</dbReference>
<protein>
    <recommendedName>
        <fullName evidence="2">UBX domain-containing protein</fullName>
    </recommendedName>
</protein>
<accession>A0ABR3BVE0</accession>
<dbReference type="PROSITE" id="PS50033">
    <property type="entry name" value="UBX"/>
    <property type="match status" value="1"/>
</dbReference>
<sequence length="304" mass="33459">MSDQVPQREPIQQPASFPATLPAEQVPQETSVAVDSIAETSSTPAAPISTSTEPQIKVYNPVGSTPKADEELDDAFFEPTVNDVRAIYASVSSRSKRLNDAPLITNKYRDAEKGERERAKRDKWPETTMRIKFSDGTIIQSVFPSSSPIQPVYAFVRSCLDEASRTKTFILWQPPRNRYPEHPITVSKKPNPYKTNIITPANYGAVRGGVVQGLQGGTGGQESLAELGLVPQSLLMIKWNEEEMNSSSFSAPLKDELKKKSEPLPPPAVKETSESGTPVTTAAPDEAREKKIPKWLQKGLLKKK</sequence>
<dbReference type="EMBL" id="ATAM02000005">
    <property type="protein sequence ID" value="KAL0249781.1"/>
    <property type="molecule type" value="Genomic_DNA"/>
</dbReference>
<evidence type="ECO:0000259" key="2">
    <source>
        <dbReference type="PROSITE" id="PS50033"/>
    </source>
</evidence>
<evidence type="ECO:0000313" key="4">
    <source>
        <dbReference type="Proteomes" id="UP000054399"/>
    </source>
</evidence>
<proteinExistence type="predicted"/>
<feature type="compositionally biased region" description="Basic and acidic residues" evidence="1">
    <location>
        <begin position="253"/>
        <end position="262"/>
    </location>
</feature>
<comment type="caution">
    <text evidence="3">The sequence shown here is derived from an EMBL/GenBank/DDBJ whole genome shotgun (WGS) entry which is preliminary data.</text>
</comment>